<keyword evidence="3" id="KW-1185">Reference proteome</keyword>
<dbReference type="PANTHER" id="PTHR43638">
    <property type="entry name" value="OXIDOREDUCTASE, ALDO/KETO REDUCTASE FAMILY PROTEIN"/>
    <property type="match status" value="1"/>
</dbReference>
<reference evidence="2 3" key="1">
    <citation type="journal article" date="2019" name="Int. J. Syst. Evol. Microbiol.">
        <title>The Global Catalogue of Microorganisms (GCM) 10K type strain sequencing project: providing services to taxonomists for standard genome sequencing and annotation.</title>
        <authorList>
            <consortium name="The Broad Institute Genomics Platform"/>
            <consortium name="The Broad Institute Genome Sequencing Center for Infectious Disease"/>
            <person name="Wu L."/>
            <person name="Ma J."/>
        </authorList>
    </citation>
    <scope>NUCLEOTIDE SEQUENCE [LARGE SCALE GENOMIC DNA]</scope>
    <source>
        <strain evidence="2 3">JCM 16009</strain>
    </source>
</reference>
<accession>A0ABN2N632</accession>
<evidence type="ECO:0000313" key="3">
    <source>
        <dbReference type="Proteomes" id="UP001500449"/>
    </source>
</evidence>
<feature type="domain" description="NADP-dependent oxidoreductase" evidence="1">
    <location>
        <begin position="13"/>
        <end position="284"/>
    </location>
</feature>
<dbReference type="RefSeq" id="WP_344417011.1">
    <property type="nucleotide sequence ID" value="NZ_BAAAQK010000007.1"/>
</dbReference>
<evidence type="ECO:0000259" key="1">
    <source>
        <dbReference type="Pfam" id="PF00248"/>
    </source>
</evidence>
<protein>
    <submittedName>
        <fullName evidence="2">Aldo/keto reductase</fullName>
    </submittedName>
</protein>
<proteinExistence type="predicted"/>
<sequence>MNTYTLAGRAVPRIGFGAMQLVGHRPVPRERAVAVLRRAVERGVTHIDTAEFYGDGAVNALIRDTLAPYPDELLLATKVGAVRSGGTLAAAQRPAELRAQVEANLASLSVERLGVVNVRRADAPPGIIATGEQQVPLDDQLAELITLRDNGKIGGIGLSNVDAAQLEGALPAGIACVQNSHSVLDRAAEPVLDLCRAHAIAWVPFCPLGSAFAGHPKVADDPVVREVAATLGATPAQVGLAWLLARYEGTLLIAGTTDPAHLDENLAAGDLVLDERSLARLDTLGAA</sequence>
<name>A0ABN2N632_9PSEU</name>
<dbReference type="PANTHER" id="PTHR43638:SF3">
    <property type="entry name" value="ALDEHYDE REDUCTASE"/>
    <property type="match status" value="1"/>
</dbReference>
<dbReference type="InterPro" id="IPR023210">
    <property type="entry name" value="NADP_OxRdtase_dom"/>
</dbReference>
<evidence type="ECO:0000313" key="2">
    <source>
        <dbReference type="EMBL" id="GAA1848857.1"/>
    </source>
</evidence>
<organism evidence="2 3">
    <name type="scientific">Pseudonocardia ailaonensis</name>
    <dbReference type="NCBI Taxonomy" id="367279"/>
    <lineage>
        <taxon>Bacteria</taxon>
        <taxon>Bacillati</taxon>
        <taxon>Actinomycetota</taxon>
        <taxon>Actinomycetes</taxon>
        <taxon>Pseudonocardiales</taxon>
        <taxon>Pseudonocardiaceae</taxon>
        <taxon>Pseudonocardia</taxon>
    </lineage>
</organism>
<dbReference type="InterPro" id="IPR020471">
    <property type="entry name" value="AKR"/>
</dbReference>
<dbReference type="CDD" id="cd19088">
    <property type="entry name" value="AKR_AKR13B1"/>
    <property type="match status" value="1"/>
</dbReference>
<dbReference type="Proteomes" id="UP001500449">
    <property type="component" value="Unassembled WGS sequence"/>
</dbReference>
<dbReference type="PRINTS" id="PR00069">
    <property type="entry name" value="ALDKETRDTASE"/>
</dbReference>
<dbReference type="Gene3D" id="3.20.20.100">
    <property type="entry name" value="NADP-dependent oxidoreductase domain"/>
    <property type="match status" value="1"/>
</dbReference>
<dbReference type="SUPFAM" id="SSF51430">
    <property type="entry name" value="NAD(P)-linked oxidoreductase"/>
    <property type="match status" value="1"/>
</dbReference>
<dbReference type="InterPro" id="IPR036812">
    <property type="entry name" value="NAD(P)_OxRdtase_dom_sf"/>
</dbReference>
<gene>
    <name evidence="2" type="ORF">GCM10009836_30810</name>
</gene>
<dbReference type="EMBL" id="BAAAQK010000007">
    <property type="protein sequence ID" value="GAA1848857.1"/>
    <property type="molecule type" value="Genomic_DNA"/>
</dbReference>
<comment type="caution">
    <text evidence="2">The sequence shown here is derived from an EMBL/GenBank/DDBJ whole genome shotgun (WGS) entry which is preliminary data.</text>
</comment>
<dbReference type="Pfam" id="PF00248">
    <property type="entry name" value="Aldo_ket_red"/>
    <property type="match status" value="1"/>
</dbReference>